<proteinExistence type="predicted"/>
<keyword evidence="3" id="KW-1185">Reference proteome</keyword>
<accession>A0ABQ8FFQ2</accession>
<sequence length="428" mass="49756">MSELPSPTRATAPLLQSTVRGHAHHTMHSILQHGQFGYKEDRLDLTNIPHFFKNIIVEQSAAKLKDYDPVKVCSRSDFKYSALDPKLLAVEKKKRVEDVYRCGFCSDPKELYRPLGEPILDTELLLYTRLDIDSTATYKKGNQRSDDFKDEPIYRIGTKNQLKFTVDWDNLEIDLDRKGYFGNLLARHERSISAPNTNCANQGEKYTAKPQDDTTELQSNNHPTDTQIQKSLHINMTQKQIESALDIKASNQTASTAEKFFTTRDHFYEQRQRLTHLLQDDLHRLEMERKTSFEKKVNAFELSKESNGQCIDDINLMRKKAIEAKRKEKMDIIAAHPWYNELIKKVVVMNGVRREVTQYESVLLSRLKRLVADKISFNKMVFVQLMKVIPTNEFIKDDIQRIIRFVKQHETTTERDYLEAVEMAGHSI</sequence>
<dbReference type="PANTHER" id="PTHR34754:SF1">
    <property type="entry name" value="COILED-COIL DOMAIN-CONTAINING PROTEIN 60"/>
    <property type="match status" value="1"/>
</dbReference>
<reference evidence="2 3" key="1">
    <citation type="submission" date="2021-02" db="EMBL/GenBank/DDBJ databases">
        <title>Variation within the Batrachochytrium salamandrivorans European outbreak.</title>
        <authorList>
            <person name="Kelly M."/>
            <person name="Pasmans F."/>
            <person name="Shea T.P."/>
            <person name="Munoz J.F."/>
            <person name="Carranza S."/>
            <person name="Cuomo C.A."/>
            <person name="Martel A."/>
        </authorList>
    </citation>
    <scope>NUCLEOTIDE SEQUENCE [LARGE SCALE GENOMIC DNA]</scope>
    <source>
        <strain evidence="2 3">AMFP18/2</strain>
    </source>
</reference>
<dbReference type="EMBL" id="JAFCIX010000143">
    <property type="protein sequence ID" value="KAH6597511.1"/>
    <property type="molecule type" value="Genomic_DNA"/>
</dbReference>
<evidence type="ECO:0000313" key="3">
    <source>
        <dbReference type="Proteomes" id="UP001648503"/>
    </source>
</evidence>
<comment type="caution">
    <text evidence="2">The sequence shown here is derived from an EMBL/GenBank/DDBJ whole genome shotgun (WGS) entry which is preliminary data.</text>
</comment>
<protein>
    <submittedName>
        <fullName evidence="2">Uncharacterized protein</fullName>
    </submittedName>
</protein>
<dbReference type="Proteomes" id="UP001648503">
    <property type="component" value="Unassembled WGS sequence"/>
</dbReference>
<gene>
    <name evidence="2" type="ORF">BASA50_004427</name>
</gene>
<evidence type="ECO:0000313" key="2">
    <source>
        <dbReference type="EMBL" id="KAH6597511.1"/>
    </source>
</evidence>
<dbReference type="PANTHER" id="PTHR34754">
    <property type="entry name" value="COILED-COIL DOMAIN-CONTAINING PROTEIN 60"/>
    <property type="match status" value="1"/>
</dbReference>
<name>A0ABQ8FFQ2_9FUNG</name>
<feature type="region of interest" description="Disordered" evidence="1">
    <location>
        <begin position="195"/>
        <end position="222"/>
    </location>
</feature>
<dbReference type="InterPro" id="IPR031526">
    <property type="entry name" value="DUF4698"/>
</dbReference>
<evidence type="ECO:0000256" key="1">
    <source>
        <dbReference type="SAM" id="MobiDB-lite"/>
    </source>
</evidence>
<organism evidence="2 3">
    <name type="scientific">Batrachochytrium salamandrivorans</name>
    <dbReference type="NCBI Taxonomy" id="1357716"/>
    <lineage>
        <taxon>Eukaryota</taxon>
        <taxon>Fungi</taxon>
        <taxon>Fungi incertae sedis</taxon>
        <taxon>Chytridiomycota</taxon>
        <taxon>Chytridiomycota incertae sedis</taxon>
        <taxon>Chytridiomycetes</taxon>
        <taxon>Rhizophydiales</taxon>
        <taxon>Rhizophydiales incertae sedis</taxon>
        <taxon>Batrachochytrium</taxon>
    </lineage>
</organism>